<name>A0A9D1MTS1_9FIRM</name>
<dbReference type="EMBL" id="DVNM01000005">
    <property type="protein sequence ID" value="HIU68575.1"/>
    <property type="molecule type" value="Genomic_DNA"/>
</dbReference>
<evidence type="ECO:0000259" key="2">
    <source>
        <dbReference type="Pfam" id="PF02397"/>
    </source>
</evidence>
<dbReference type="AlphaFoldDB" id="A0A9D1MTS1"/>
<dbReference type="Proteomes" id="UP000824125">
    <property type="component" value="Unassembled WGS sequence"/>
</dbReference>
<protein>
    <submittedName>
        <fullName evidence="3">Sugar transferase</fullName>
    </submittedName>
</protein>
<reference evidence="3" key="2">
    <citation type="journal article" date="2021" name="PeerJ">
        <title>Extensive microbial diversity within the chicken gut microbiome revealed by metagenomics and culture.</title>
        <authorList>
            <person name="Gilroy R."/>
            <person name="Ravi A."/>
            <person name="Getino M."/>
            <person name="Pursley I."/>
            <person name="Horton D.L."/>
            <person name="Alikhan N.F."/>
            <person name="Baker D."/>
            <person name="Gharbi K."/>
            <person name="Hall N."/>
            <person name="Watson M."/>
            <person name="Adriaenssens E.M."/>
            <person name="Foster-Nyarko E."/>
            <person name="Jarju S."/>
            <person name="Secka A."/>
            <person name="Antonio M."/>
            <person name="Oren A."/>
            <person name="Chaudhuri R.R."/>
            <person name="La Ragione R."/>
            <person name="Hildebrand F."/>
            <person name="Pallen M.J."/>
        </authorList>
    </citation>
    <scope>NUCLEOTIDE SEQUENCE</scope>
    <source>
        <strain evidence="3">CHK176-6737</strain>
    </source>
</reference>
<sequence>MYKYLKRVLDIVFSFLALVILSPLFLVTAVAVRLDSRGPVIFRQKRLGLDARAFDIYKFRTMCVGAEHMGSGVYSGADDARVTKVGRILRALSIDELPQLVNILRGEMSFIGPRPPLTYHPWPLETYTKEQLHMFAVRPGMTGWAQVHGRKDVEWHKRIQLNCWYVDHVSFWLDIRIFFLTVFQVLKNENNVNVGATLVTGETEDQEAGKV</sequence>
<comment type="caution">
    <text evidence="3">The sequence shown here is derived from an EMBL/GenBank/DDBJ whole genome shotgun (WGS) entry which is preliminary data.</text>
</comment>
<feature type="domain" description="Bacterial sugar transferase" evidence="2">
    <location>
        <begin position="6"/>
        <end position="187"/>
    </location>
</feature>
<evidence type="ECO:0000313" key="4">
    <source>
        <dbReference type="Proteomes" id="UP000824125"/>
    </source>
</evidence>
<gene>
    <name evidence="3" type="ORF">IAD23_01285</name>
</gene>
<dbReference type="PANTHER" id="PTHR30576:SF0">
    <property type="entry name" value="UNDECAPRENYL-PHOSPHATE N-ACETYLGALACTOSAMINYL 1-PHOSPHATE TRANSFERASE-RELATED"/>
    <property type="match status" value="1"/>
</dbReference>
<comment type="similarity">
    <text evidence="1">Belongs to the bacterial sugar transferase family.</text>
</comment>
<dbReference type="GO" id="GO:0016780">
    <property type="term" value="F:phosphotransferase activity, for other substituted phosphate groups"/>
    <property type="evidence" value="ECO:0007669"/>
    <property type="project" value="TreeGrafter"/>
</dbReference>
<evidence type="ECO:0000256" key="1">
    <source>
        <dbReference type="ARBA" id="ARBA00006464"/>
    </source>
</evidence>
<dbReference type="InterPro" id="IPR003362">
    <property type="entry name" value="Bact_transf"/>
</dbReference>
<dbReference type="Pfam" id="PF02397">
    <property type="entry name" value="Bac_transf"/>
    <property type="match status" value="1"/>
</dbReference>
<proteinExistence type="inferred from homology"/>
<dbReference type="PANTHER" id="PTHR30576">
    <property type="entry name" value="COLANIC BIOSYNTHESIS UDP-GLUCOSE LIPID CARRIER TRANSFERASE"/>
    <property type="match status" value="1"/>
</dbReference>
<keyword evidence="3" id="KW-0808">Transferase</keyword>
<reference evidence="3" key="1">
    <citation type="submission" date="2020-10" db="EMBL/GenBank/DDBJ databases">
        <authorList>
            <person name="Gilroy R."/>
        </authorList>
    </citation>
    <scope>NUCLEOTIDE SEQUENCE</scope>
    <source>
        <strain evidence="3">CHK176-6737</strain>
    </source>
</reference>
<accession>A0A9D1MTS1</accession>
<evidence type="ECO:0000313" key="3">
    <source>
        <dbReference type="EMBL" id="HIU68575.1"/>
    </source>
</evidence>
<organism evidence="3 4">
    <name type="scientific">Candidatus Scybalenecus merdavium</name>
    <dbReference type="NCBI Taxonomy" id="2840939"/>
    <lineage>
        <taxon>Bacteria</taxon>
        <taxon>Bacillati</taxon>
        <taxon>Bacillota</taxon>
        <taxon>Clostridia</taxon>
        <taxon>Eubacteriales</taxon>
        <taxon>Oscillospiraceae</taxon>
        <taxon>Oscillospiraceae incertae sedis</taxon>
        <taxon>Candidatus Scybalenecus</taxon>
    </lineage>
</organism>